<keyword evidence="2" id="KW-1185">Reference proteome</keyword>
<evidence type="ECO:0000313" key="2">
    <source>
        <dbReference type="Proteomes" id="UP000006562"/>
    </source>
</evidence>
<dbReference type="EMBL" id="FN597644">
    <property type="protein sequence ID" value="CBI41981.1"/>
    <property type="molecule type" value="Genomic_DNA"/>
</dbReference>
<name>A0A9P1JFZ0_BACAS</name>
<evidence type="ECO:0000313" key="1">
    <source>
        <dbReference type="EMBL" id="CBI41981.1"/>
    </source>
</evidence>
<dbReference type="KEGG" id="bao:BAMF_0855"/>
<sequence length="44" mass="5153">MYRNLMEAGWSFRDIDEADYYGLLDVLSEDAHVMTGEEFFNSIT</sequence>
<dbReference type="Proteomes" id="UP000006562">
    <property type="component" value="Chromosome"/>
</dbReference>
<reference evidence="1 2" key="1">
    <citation type="journal article" date="2011" name="Int. J. Syst. Evol. Microbiol.">
        <title>Relationship of Bacillus amyloliquefaciens clades associated with strains DSM 7T and FZB42T: a proposal for Bacillus amyloliquefaciens subsp. amyloliquefaciens subsp. nov. and Bacillus amyloliquefaciens subsp. plantarum subsp. nov. based on complete genome sequence comparisons.</title>
        <authorList>
            <person name="Borriss R."/>
            <person name="Chen X.H."/>
            <person name="Rueckert C."/>
            <person name="Blom J."/>
            <person name="Becker A."/>
            <person name="Baumgarth B."/>
            <person name="Fan B."/>
            <person name="Pukall R."/>
            <person name="Schumann P."/>
            <person name="Sproer C."/>
            <person name="Junge H."/>
            <person name="Vater J."/>
            <person name="Puhler A."/>
            <person name="Klenk H.P."/>
        </authorList>
    </citation>
    <scope>NUCLEOTIDE SEQUENCE [LARGE SCALE GENOMIC DNA]</scope>
    <source>
        <strain evidence="2">DSM 7</strain>
    </source>
</reference>
<dbReference type="RefSeq" id="WP_013351478.1">
    <property type="nucleotide sequence ID" value="NC_014551.1"/>
</dbReference>
<dbReference type="AlphaFoldDB" id="A0A9P1JFZ0"/>
<organism evidence="1 2">
    <name type="scientific">Bacillus amyloliquefaciens (strain ATCC 23350 / DSM 7 / BCRC 11601 / CCUG 28519 / NBRC 15535 / NRRL B-14393 / F)</name>
    <dbReference type="NCBI Taxonomy" id="692420"/>
    <lineage>
        <taxon>Bacteria</taxon>
        <taxon>Bacillati</taxon>
        <taxon>Bacillota</taxon>
        <taxon>Bacilli</taxon>
        <taxon>Bacillales</taxon>
        <taxon>Bacillaceae</taxon>
        <taxon>Bacillus</taxon>
        <taxon>Bacillus amyloliquefaciens group</taxon>
    </lineage>
</organism>
<accession>A0A9P1JFZ0</accession>
<gene>
    <name evidence="1" type="ordered locus">BAMF_0855</name>
</gene>
<proteinExistence type="predicted"/>
<reference evidence="2" key="2">
    <citation type="journal article" date="2011" name="J. Biotechnol.">
        <title>Genome sequence of B. amyloliquefaciens type strain DSM7(T) reveals differences to plant-associated B. amyloliquefaciens FZB42.</title>
        <authorList>
            <person name="Ruckert C."/>
            <person name="Blom J."/>
            <person name="Chen X."/>
            <person name="Reva O."/>
            <person name="Borriss R."/>
        </authorList>
    </citation>
    <scope>NUCLEOTIDE SEQUENCE [LARGE SCALE GENOMIC DNA]</scope>
    <source>
        <strain evidence="2">DSM 7</strain>
    </source>
</reference>
<protein>
    <submittedName>
        <fullName evidence="1">Uncharacterized protein</fullName>
    </submittedName>
</protein>